<gene>
    <name evidence="1" type="ORF">S01H1_45120</name>
</gene>
<proteinExistence type="predicted"/>
<dbReference type="EMBL" id="BARS01028811">
    <property type="protein sequence ID" value="GAF99595.1"/>
    <property type="molecule type" value="Genomic_DNA"/>
</dbReference>
<dbReference type="AlphaFoldDB" id="X0VGD4"/>
<accession>X0VGD4</accession>
<organism evidence="1">
    <name type="scientific">marine sediment metagenome</name>
    <dbReference type="NCBI Taxonomy" id="412755"/>
    <lineage>
        <taxon>unclassified sequences</taxon>
        <taxon>metagenomes</taxon>
        <taxon>ecological metagenomes</taxon>
    </lineage>
</organism>
<reference evidence="1" key="1">
    <citation type="journal article" date="2014" name="Front. Microbiol.">
        <title>High frequency of phylogenetically diverse reductive dehalogenase-homologous genes in deep subseafloor sedimentary metagenomes.</title>
        <authorList>
            <person name="Kawai M."/>
            <person name="Futagami T."/>
            <person name="Toyoda A."/>
            <person name="Takaki Y."/>
            <person name="Nishi S."/>
            <person name="Hori S."/>
            <person name="Arai W."/>
            <person name="Tsubouchi T."/>
            <person name="Morono Y."/>
            <person name="Uchiyama I."/>
            <person name="Ito T."/>
            <person name="Fujiyama A."/>
            <person name="Inagaki F."/>
            <person name="Takami H."/>
        </authorList>
    </citation>
    <scope>NUCLEOTIDE SEQUENCE</scope>
    <source>
        <strain evidence="1">Expedition CK06-06</strain>
    </source>
</reference>
<comment type="caution">
    <text evidence="1">The sequence shown here is derived from an EMBL/GenBank/DDBJ whole genome shotgun (WGS) entry which is preliminary data.</text>
</comment>
<evidence type="ECO:0000313" key="1">
    <source>
        <dbReference type="EMBL" id="GAF99595.1"/>
    </source>
</evidence>
<sequence>MPSTSWVPLNISAPFPDRLSENIIKAFVVFAFVALEKVWFATSYPAERAFLEMRFATPKEKLIESE</sequence>
<feature type="non-terminal residue" evidence="1">
    <location>
        <position position="66"/>
    </location>
</feature>
<name>X0VGD4_9ZZZZ</name>
<protein>
    <submittedName>
        <fullName evidence="1">Uncharacterized protein</fullName>
    </submittedName>
</protein>